<dbReference type="InterPro" id="IPR003018">
    <property type="entry name" value="GAF"/>
</dbReference>
<dbReference type="STRING" id="1462996.AWM70_06690"/>
<dbReference type="SUPFAM" id="SSF47384">
    <property type="entry name" value="Homodimeric domain of signal transducing histidine kinase"/>
    <property type="match status" value="1"/>
</dbReference>
<evidence type="ECO:0000256" key="11">
    <source>
        <dbReference type="ARBA" id="ARBA00023012"/>
    </source>
</evidence>
<dbReference type="InterPro" id="IPR036097">
    <property type="entry name" value="HisK_dim/P_sf"/>
</dbReference>
<feature type="modified residue" description="4-aspartylphosphate" evidence="14">
    <location>
        <position position="838"/>
    </location>
</feature>
<evidence type="ECO:0000256" key="2">
    <source>
        <dbReference type="ARBA" id="ARBA00004651"/>
    </source>
</evidence>
<dbReference type="PROSITE" id="PS50110">
    <property type="entry name" value="RESPONSE_REGULATORY"/>
    <property type="match status" value="1"/>
</dbReference>
<evidence type="ECO:0000256" key="8">
    <source>
        <dbReference type="ARBA" id="ARBA00022741"/>
    </source>
</evidence>
<evidence type="ECO:0000313" key="21">
    <source>
        <dbReference type="Proteomes" id="UP000092573"/>
    </source>
</evidence>
<evidence type="ECO:0000259" key="18">
    <source>
        <dbReference type="PROSITE" id="PS50110"/>
    </source>
</evidence>
<keyword evidence="8" id="KW-0547">Nucleotide-binding</keyword>
<feature type="coiled-coil region" evidence="15">
    <location>
        <begin position="426"/>
        <end position="481"/>
    </location>
</feature>
<feature type="domain" description="Response regulatory" evidence="18">
    <location>
        <begin position="789"/>
        <end position="905"/>
    </location>
</feature>
<dbReference type="AlphaFoldDB" id="A0A1B1MYQ4"/>
<dbReference type="EC" id="2.7.13.3" evidence="4"/>
<dbReference type="OrthoDB" id="9790669at2"/>
<dbReference type="PANTHER" id="PTHR45339">
    <property type="entry name" value="HYBRID SIGNAL TRANSDUCTION HISTIDINE KINASE J"/>
    <property type="match status" value="1"/>
</dbReference>
<feature type="domain" description="Histidine kinase" evidence="17">
    <location>
        <begin position="505"/>
        <end position="735"/>
    </location>
</feature>
<dbReference type="PANTHER" id="PTHR45339:SF1">
    <property type="entry name" value="HYBRID SIGNAL TRANSDUCTION HISTIDINE KINASE J"/>
    <property type="match status" value="1"/>
</dbReference>
<evidence type="ECO:0000256" key="15">
    <source>
        <dbReference type="SAM" id="Coils"/>
    </source>
</evidence>
<evidence type="ECO:0000256" key="5">
    <source>
        <dbReference type="ARBA" id="ARBA00022475"/>
    </source>
</evidence>
<dbReference type="InterPro" id="IPR036890">
    <property type="entry name" value="HATPase_C_sf"/>
</dbReference>
<name>A0A1B1MYQ4_9BACL</name>
<dbReference type="InterPro" id="IPR011006">
    <property type="entry name" value="CheY-like_superfamily"/>
</dbReference>
<evidence type="ECO:0000256" key="12">
    <source>
        <dbReference type="ARBA" id="ARBA00023136"/>
    </source>
</evidence>
<dbReference type="Gene3D" id="6.10.340.10">
    <property type="match status" value="1"/>
</dbReference>
<dbReference type="FunFam" id="3.30.565.10:FF:000010">
    <property type="entry name" value="Sensor histidine kinase RcsC"/>
    <property type="match status" value="1"/>
</dbReference>
<keyword evidence="16" id="KW-0812">Transmembrane</keyword>
<keyword evidence="6 14" id="KW-0597">Phosphoprotein</keyword>
<comment type="similarity">
    <text evidence="3">In the N-terminal section; belongs to the phytochrome family.</text>
</comment>
<dbReference type="Gene3D" id="3.40.50.2300">
    <property type="match status" value="1"/>
</dbReference>
<dbReference type="KEGG" id="pyg:AWM70_06690"/>
<dbReference type="GO" id="GO:0005886">
    <property type="term" value="C:plasma membrane"/>
    <property type="evidence" value="ECO:0007669"/>
    <property type="project" value="UniProtKB-SubCell"/>
</dbReference>
<evidence type="ECO:0000256" key="13">
    <source>
        <dbReference type="ARBA" id="ARBA00074306"/>
    </source>
</evidence>
<dbReference type="EMBL" id="CP014167">
    <property type="protein sequence ID" value="ANS74308.1"/>
    <property type="molecule type" value="Genomic_DNA"/>
</dbReference>
<feature type="domain" description="HAMP" evidence="19">
    <location>
        <begin position="211"/>
        <end position="261"/>
    </location>
</feature>
<dbReference type="Pfam" id="PF13185">
    <property type="entry name" value="GAF_2"/>
    <property type="match status" value="1"/>
</dbReference>
<dbReference type="GO" id="GO:0000155">
    <property type="term" value="F:phosphorelay sensor kinase activity"/>
    <property type="evidence" value="ECO:0007669"/>
    <property type="project" value="InterPro"/>
</dbReference>
<dbReference type="CDD" id="cd06225">
    <property type="entry name" value="HAMP"/>
    <property type="match status" value="1"/>
</dbReference>
<dbReference type="Proteomes" id="UP000092573">
    <property type="component" value="Chromosome"/>
</dbReference>
<feature type="coiled-coil region" evidence="15">
    <location>
        <begin position="242"/>
        <end position="279"/>
    </location>
</feature>
<keyword evidence="21" id="KW-1185">Reference proteome</keyword>
<comment type="subcellular location">
    <subcellularLocation>
        <location evidence="2">Cell membrane</location>
        <topology evidence="2">Multi-pass membrane protein</topology>
    </subcellularLocation>
</comment>
<dbReference type="SMART" id="SM00388">
    <property type="entry name" value="HisKA"/>
    <property type="match status" value="1"/>
</dbReference>
<dbReference type="InterPro" id="IPR001789">
    <property type="entry name" value="Sig_transdc_resp-reg_receiver"/>
</dbReference>
<keyword evidence="5" id="KW-1003">Cell membrane</keyword>
<keyword evidence="16" id="KW-1133">Transmembrane helix</keyword>
<dbReference type="InterPro" id="IPR004358">
    <property type="entry name" value="Sig_transdc_His_kin-like_C"/>
</dbReference>
<dbReference type="SMART" id="SM00387">
    <property type="entry name" value="HATPase_c"/>
    <property type="match status" value="1"/>
</dbReference>
<evidence type="ECO:0000259" key="17">
    <source>
        <dbReference type="PROSITE" id="PS50109"/>
    </source>
</evidence>
<organism evidence="20 21">
    <name type="scientific">Paenibacillus yonginensis</name>
    <dbReference type="NCBI Taxonomy" id="1462996"/>
    <lineage>
        <taxon>Bacteria</taxon>
        <taxon>Bacillati</taxon>
        <taxon>Bacillota</taxon>
        <taxon>Bacilli</taxon>
        <taxon>Bacillales</taxon>
        <taxon>Paenibacillaceae</taxon>
        <taxon>Paenibacillus</taxon>
    </lineage>
</organism>
<protein>
    <recommendedName>
        <fullName evidence="13">Circadian input-output histidine kinase CikA</fullName>
        <ecNumber evidence="4">2.7.13.3</ecNumber>
    </recommendedName>
</protein>
<sequence length="922" mass="103145">MRQKVWNIRGKILLGFILIIVFLGVLLLAVASRLDDLQTETAYISNHDIEVQNETHIIEKLVLDMETAQRGYILTGVESYLEPYNNAHTSWKEASGKLSELIVGDSRQSERLAKIDQSISTWIETAGDVSIEYKRSYNQAELDKFFKNDPGKPIIDQIRQDFEDFRTYERNATQQRVETLETGNRKLIGYIFLLWLAVTAIALITAITISSNIVKIITQVTRAIRQISTGGNLSSRIKVRTKDEIQALAQTTNELLSRIEQENWQKEQLKEMALSLQNKSSAEELGQVLLQKLAELLGLPAAALYLTSKDESRLVRTASYNLTKEQTSEFQFGEGLVGQCALSRSRVQVDHVPSDILNIQSGFGTVVPVHLAAVPVTFEDQIIAVLEYGTMEELTADQQQFLSELLNTVGASIHATTTRLELDYLYKESQAVNEELQVQTEELQSQAEELQTQTEELTMQAEELQNLNERLESQKTVAEYSARELEKFAKELETSSNFKSEFLANMSHELRTPLNSMLILSQILAENQGGNLSKGEQNYASVIHSSGQDLLLLINDILDLSKVEAGQMDLEMLDVSVKEIAESMQVQFENTAKQKNLAFSVHLAENVPEFVHTDSLRVQQILKNLLSNAFKFTDEGEVSFTIERRDGTHVPQIAPPVDLLAFVVRDTGIGIPEDKQESIFEAFRQAEGSTSRRYGGTGLGLSISLQLAKLLGGALLLESQPGIGSTFTFYLPLNEEGADDLIKRSQASLSKPYESLQEAQAAAAVEENGESASELHPDAVQTELFKNKTVLIVDDDIRNVYALTSFLEKLQMKVLIAQNGYESLDLVSGEQVDLVLMDIMMPEMDGYQAIREIRSTLGFTELPIIALTAKAMKEDREKCLAAGASDYVSKPLDIHYVLGIMQFWLEKNNSQTNDETKELENK</sequence>
<gene>
    <name evidence="20" type="ORF">AWM70_06690</name>
</gene>
<dbReference type="Pfam" id="PF00672">
    <property type="entry name" value="HAMP"/>
    <property type="match status" value="1"/>
</dbReference>
<dbReference type="Gene3D" id="1.10.287.130">
    <property type="match status" value="1"/>
</dbReference>
<feature type="transmembrane region" description="Helical" evidence="16">
    <location>
        <begin position="187"/>
        <end position="209"/>
    </location>
</feature>
<evidence type="ECO:0000256" key="1">
    <source>
        <dbReference type="ARBA" id="ARBA00000085"/>
    </source>
</evidence>
<dbReference type="Pfam" id="PF02518">
    <property type="entry name" value="HATPase_c"/>
    <property type="match status" value="1"/>
</dbReference>
<keyword evidence="12 16" id="KW-0472">Membrane</keyword>
<dbReference type="SUPFAM" id="SSF55781">
    <property type="entry name" value="GAF domain-like"/>
    <property type="match status" value="1"/>
</dbReference>
<evidence type="ECO:0000256" key="3">
    <source>
        <dbReference type="ARBA" id="ARBA00006402"/>
    </source>
</evidence>
<dbReference type="SMART" id="SM00304">
    <property type="entry name" value="HAMP"/>
    <property type="match status" value="1"/>
</dbReference>
<dbReference type="SUPFAM" id="SSF52172">
    <property type="entry name" value="CheY-like"/>
    <property type="match status" value="1"/>
</dbReference>
<dbReference type="InterPro" id="IPR003594">
    <property type="entry name" value="HATPase_dom"/>
</dbReference>
<reference evidence="20 21" key="1">
    <citation type="submission" date="2016-01" db="EMBL/GenBank/DDBJ databases">
        <title>Complete Genome Sequence of Paenibacillus yonginensis DCY84, a novel Plant Growth-Promoting Bacteria with Elicitation of Induced Systemic Resistance.</title>
        <authorList>
            <person name="Kim Y.J."/>
            <person name="Yang D.C."/>
            <person name="Sukweenadhi J."/>
        </authorList>
    </citation>
    <scope>NUCLEOTIDE SEQUENCE [LARGE SCALE GENOMIC DNA]</scope>
    <source>
        <strain evidence="20 21">DCY84</strain>
    </source>
</reference>
<dbReference type="CDD" id="cd00082">
    <property type="entry name" value="HisKA"/>
    <property type="match status" value="1"/>
</dbReference>
<dbReference type="PROSITE" id="PS50109">
    <property type="entry name" value="HIS_KIN"/>
    <property type="match status" value="1"/>
</dbReference>
<evidence type="ECO:0000256" key="9">
    <source>
        <dbReference type="ARBA" id="ARBA00022777"/>
    </source>
</evidence>
<keyword evidence="10" id="KW-0067">ATP-binding</keyword>
<dbReference type="GO" id="GO:0005524">
    <property type="term" value="F:ATP binding"/>
    <property type="evidence" value="ECO:0007669"/>
    <property type="project" value="UniProtKB-KW"/>
</dbReference>
<dbReference type="SMART" id="SM00448">
    <property type="entry name" value="REC"/>
    <property type="match status" value="1"/>
</dbReference>
<keyword evidence="15" id="KW-0175">Coiled coil</keyword>
<dbReference type="InterPro" id="IPR003661">
    <property type="entry name" value="HisK_dim/P_dom"/>
</dbReference>
<dbReference type="CDD" id="cd19410">
    <property type="entry name" value="HK9-like_sensor"/>
    <property type="match status" value="1"/>
</dbReference>
<dbReference type="Gene3D" id="3.30.450.40">
    <property type="match status" value="1"/>
</dbReference>
<feature type="transmembrane region" description="Helical" evidence="16">
    <location>
        <begin position="12"/>
        <end position="31"/>
    </location>
</feature>
<keyword evidence="11" id="KW-0902">Two-component regulatory system</keyword>
<dbReference type="InterPro" id="IPR003660">
    <property type="entry name" value="HAMP_dom"/>
</dbReference>
<dbReference type="PRINTS" id="PR00344">
    <property type="entry name" value="BCTRLSENSOR"/>
</dbReference>
<dbReference type="CDD" id="cd16922">
    <property type="entry name" value="HATPase_EvgS-ArcB-TorS-like"/>
    <property type="match status" value="1"/>
</dbReference>
<evidence type="ECO:0000259" key="19">
    <source>
        <dbReference type="PROSITE" id="PS50885"/>
    </source>
</evidence>
<proteinExistence type="inferred from homology"/>
<evidence type="ECO:0000313" key="20">
    <source>
        <dbReference type="EMBL" id="ANS74308.1"/>
    </source>
</evidence>
<dbReference type="PROSITE" id="PS50885">
    <property type="entry name" value="HAMP"/>
    <property type="match status" value="1"/>
</dbReference>
<dbReference type="SMART" id="SM00065">
    <property type="entry name" value="GAF"/>
    <property type="match status" value="1"/>
</dbReference>
<dbReference type="Gene3D" id="3.30.565.10">
    <property type="entry name" value="Histidine kinase-like ATPase, C-terminal domain"/>
    <property type="match status" value="1"/>
</dbReference>
<keyword evidence="7" id="KW-0808">Transferase</keyword>
<dbReference type="Pfam" id="PF00072">
    <property type="entry name" value="Response_reg"/>
    <property type="match status" value="1"/>
</dbReference>
<comment type="catalytic activity">
    <reaction evidence="1">
        <text>ATP + protein L-histidine = ADP + protein N-phospho-L-histidine.</text>
        <dbReference type="EC" id="2.7.13.3"/>
    </reaction>
</comment>
<dbReference type="InterPro" id="IPR007891">
    <property type="entry name" value="CHASE3"/>
</dbReference>
<evidence type="ECO:0000256" key="4">
    <source>
        <dbReference type="ARBA" id="ARBA00012438"/>
    </source>
</evidence>
<dbReference type="SUPFAM" id="SSF55874">
    <property type="entry name" value="ATPase domain of HSP90 chaperone/DNA topoisomerase II/histidine kinase"/>
    <property type="match status" value="1"/>
</dbReference>
<dbReference type="InterPro" id="IPR005467">
    <property type="entry name" value="His_kinase_dom"/>
</dbReference>
<dbReference type="InterPro" id="IPR029016">
    <property type="entry name" value="GAF-like_dom_sf"/>
</dbReference>
<evidence type="ECO:0000256" key="10">
    <source>
        <dbReference type="ARBA" id="ARBA00022840"/>
    </source>
</evidence>
<keyword evidence="9" id="KW-0418">Kinase</keyword>
<dbReference type="Pfam" id="PF00512">
    <property type="entry name" value="HisKA"/>
    <property type="match status" value="1"/>
</dbReference>
<evidence type="ECO:0000256" key="6">
    <source>
        <dbReference type="ARBA" id="ARBA00022553"/>
    </source>
</evidence>
<accession>A0A1B1MYQ4</accession>
<dbReference type="Pfam" id="PF05227">
    <property type="entry name" value="CHASE3"/>
    <property type="match status" value="1"/>
</dbReference>
<evidence type="ECO:0000256" key="14">
    <source>
        <dbReference type="PROSITE-ProRule" id="PRU00169"/>
    </source>
</evidence>
<evidence type="ECO:0000256" key="7">
    <source>
        <dbReference type="ARBA" id="ARBA00022679"/>
    </source>
</evidence>
<dbReference type="CDD" id="cd17546">
    <property type="entry name" value="REC_hyHK_CKI1_RcsC-like"/>
    <property type="match status" value="1"/>
</dbReference>
<evidence type="ECO:0000256" key="16">
    <source>
        <dbReference type="SAM" id="Phobius"/>
    </source>
</evidence>